<feature type="transmembrane region" description="Helical" evidence="5">
    <location>
        <begin position="407"/>
        <end position="428"/>
    </location>
</feature>
<gene>
    <name evidence="6" type="ORF">JZ786_21075</name>
</gene>
<dbReference type="PANTHER" id="PTHR47547:SF1">
    <property type="entry name" value="ASPARTATE-PROTON SYMPORTER"/>
    <property type="match status" value="1"/>
</dbReference>
<proteinExistence type="predicted"/>
<name>A0A9X7Z759_9BACL</name>
<dbReference type="KEGG" id="afx:JZ786_21075"/>
<reference evidence="6 7" key="1">
    <citation type="submission" date="2021-02" db="EMBL/GenBank/DDBJ databases">
        <title>Alicyclobacillus curvatus sp. nov. and Alicyclobacillus mengziensis sp. nov., two acidophilic bacteria isolated from acid mine drainage.</title>
        <authorList>
            <person name="Huang Y."/>
        </authorList>
    </citation>
    <scope>NUCLEOTIDE SEQUENCE [LARGE SCALE GENOMIC DNA]</scope>
    <source>
        <strain evidence="6 7">S30H14</strain>
    </source>
</reference>
<protein>
    <submittedName>
        <fullName evidence="6">APC family permease</fullName>
    </submittedName>
</protein>
<evidence type="ECO:0000256" key="2">
    <source>
        <dbReference type="ARBA" id="ARBA00022692"/>
    </source>
</evidence>
<dbReference type="EMBL" id="CP071182">
    <property type="protein sequence ID" value="QSO46893.1"/>
    <property type="molecule type" value="Genomic_DNA"/>
</dbReference>
<dbReference type="InterPro" id="IPR052962">
    <property type="entry name" value="AA_Transporter_AGT"/>
</dbReference>
<dbReference type="PANTHER" id="PTHR47547">
    <property type="match status" value="1"/>
</dbReference>
<feature type="transmembrane region" description="Helical" evidence="5">
    <location>
        <begin position="134"/>
        <end position="155"/>
    </location>
</feature>
<organism evidence="6 7">
    <name type="scientific">Alicyclobacillus mengziensis</name>
    <dbReference type="NCBI Taxonomy" id="2931921"/>
    <lineage>
        <taxon>Bacteria</taxon>
        <taxon>Bacillati</taxon>
        <taxon>Bacillota</taxon>
        <taxon>Bacilli</taxon>
        <taxon>Bacillales</taxon>
        <taxon>Alicyclobacillaceae</taxon>
        <taxon>Alicyclobacillus</taxon>
    </lineage>
</organism>
<feature type="transmembrane region" description="Helical" evidence="5">
    <location>
        <begin position="285"/>
        <end position="310"/>
    </location>
</feature>
<keyword evidence="7" id="KW-1185">Reference proteome</keyword>
<dbReference type="Proteomes" id="UP000663505">
    <property type="component" value="Chromosome"/>
</dbReference>
<comment type="subcellular location">
    <subcellularLocation>
        <location evidence="1">Membrane</location>
        <topology evidence="1">Multi-pass membrane protein</topology>
    </subcellularLocation>
</comment>
<keyword evidence="4 5" id="KW-0472">Membrane</keyword>
<feature type="transmembrane region" description="Helical" evidence="5">
    <location>
        <begin position="167"/>
        <end position="187"/>
    </location>
</feature>
<evidence type="ECO:0000313" key="7">
    <source>
        <dbReference type="Proteomes" id="UP000663505"/>
    </source>
</evidence>
<keyword evidence="2 5" id="KW-0812">Transmembrane</keyword>
<evidence type="ECO:0000256" key="5">
    <source>
        <dbReference type="SAM" id="Phobius"/>
    </source>
</evidence>
<feature type="transmembrane region" description="Helical" evidence="5">
    <location>
        <begin position="371"/>
        <end position="395"/>
    </location>
</feature>
<feature type="transmembrane region" description="Helical" evidence="5">
    <location>
        <begin position="434"/>
        <end position="451"/>
    </location>
</feature>
<dbReference type="RefSeq" id="WP_206656254.1">
    <property type="nucleotide sequence ID" value="NZ_CP071182.1"/>
</dbReference>
<sequence>MSVANQKTSSTSKGYRKELGFWTVVFLATGAILGPAVGFTPASVVALAGPSGILSWIIAFILMLTVAMAYVELGTMWPRAGGVAYYAARSSGPIVGVMNAWGALIGYALAVPSIVVGFVQYLSYWFPSLFQKGSLTAAGIVTSIVVLIVVAGINLMRIRYLGEINNVLTVLTIVGVLVMCIALFGHFHPQNFNHYHGFMSFGTNGLFLAISATIFGYGGFRQPIDYAEEVRDPGRTIPKAVAMTMIITLVVYFIESTAFVGAVNWSGMGLKTGDWSGISSLAYPFLSLAKGAGLPFIGMVAMLTTLVGAFKDGYIYFGGASRVGYSMGRYDGYLPSMFTRMTDNGIPVAAAVLTFVISCVYIILLPSFSSLFPLVVAALLLSYAPGPLSLAIFRVKNPDEPRPYRMPLQPVFGPIAFAVSSLMIYWAGWASVRVLIPSVFIGLLLLLFYVRRAKIAASDVRQSIWFIAYQLCIMLVSYLGSSNFGGKNIIPSPWDSILFVVMSIAFYYWGYASGMSYQGHAVFDDEPLSEVSLDA</sequence>
<dbReference type="AlphaFoldDB" id="A0A9X7Z759"/>
<evidence type="ECO:0000256" key="4">
    <source>
        <dbReference type="ARBA" id="ARBA00023136"/>
    </source>
</evidence>
<dbReference type="GO" id="GO:0016020">
    <property type="term" value="C:membrane"/>
    <property type="evidence" value="ECO:0007669"/>
    <property type="project" value="UniProtKB-SubCell"/>
</dbReference>
<feature type="transmembrane region" description="Helical" evidence="5">
    <location>
        <begin position="463"/>
        <end position="481"/>
    </location>
</feature>
<dbReference type="GO" id="GO:0022857">
    <property type="term" value="F:transmembrane transporter activity"/>
    <property type="evidence" value="ECO:0007669"/>
    <property type="project" value="InterPro"/>
</dbReference>
<feature type="transmembrane region" description="Helical" evidence="5">
    <location>
        <begin position="21"/>
        <end position="47"/>
    </location>
</feature>
<feature type="transmembrane region" description="Helical" evidence="5">
    <location>
        <begin position="346"/>
        <end position="365"/>
    </location>
</feature>
<feature type="transmembrane region" description="Helical" evidence="5">
    <location>
        <begin position="94"/>
        <end position="122"/>
    </location>
</feature>
<evidence type="ECO:0000256" key="1">
    <source>
        <dbReference type="ARBA" id="ARBA00004141"/>
    </source>
</evidence>
<feature type="transmembrane region" description="Helical" evidence="5">
    <location>
        <begin position="241"/>
        <end position="265"/>
    </location>
</feature>
<dbReference type="InterPro" id="IPR002293">
    <property type="entry name" value="AA/rel_permease1"/>
</dbReference>
<evidence type="ECO:0000313" key="6">
    <source>
        <dbReference type="EMBL" id="QSO46893.1"/>
    </source>
</evidence>
<accession>A0A9X7Z759</accession>
<feature type="transmembrane region" description="Helical" evidence="5">
    <location>
        <begin position="53"/>
        <end position="73"/>
    </location>
</feature>
<dbReference type="Gene3D" id="1.20.1740.10">
    <property type="entry name" value="Amino acid/polyamine transporter I"/>
    <property type="match status" value="1"/>
</dbReference>
<dbReference type="PIRSF" id="PIRSF006060">
    <property type="entry name" value="AA_transporter"/>
    <property type="match status" value="1"/>
</dbReference>
<feature type="transmembrane region" description="Helical" evidence="5">
    <location>
        <begin position="493"/>
        <end position="511"/>
    </location>
</feature>
<feature type="transmembrane region" description="Helical" evidence="5">
    <location>
        <begin position="199"/>
        <end position="220"/>
    </location>
</feature>
<evidence type="ECO:0000256" key="3">
    <source>
        <dbReference type="ARBA" id="ARBA00022989"/>
    </source>
</evidence>
<keyword evidence="3 5" id="KW-1133">Transmembrane helix</keyword>
<dbReference type="Pfam" id="PF13520">
    <property type="entry name" value="AA_permease_2"/>
    <property type="match status" value="1"/>
</dbReference>